<keyword evidence="4" id="KW-1133">Transmembrane helix</keyword>
<keyword evidence="3" id="KW-0281">Fimbrium</keyword>
<accession>A0ABW8D5U0</accession>
<keyword evidence="4" id="KW-0812">Transmembrane</keyword>
<sequence>MKQKGLTLIELMIVIAIIGVLASLAIPAYQDYLIKARVTEGLSLATTAQTTVSENALTGSTDLSMGWTSPPATAIVKSISIAKNTGVITINYTPLAQNVAITMSPKSKGELLSAGTPPTTTITWVCAVTEKNNNRYVPGNCRI</sequence>
<evidence type="ECO:0000256" key="1">
    <source>
        <dbReference type="ARBA" id="ARBA00005233"/>
    </source>
</evidence>
<dbReference type="InterPro" id="IPR045584">
    <property type="entry name" value="Pilin-like"/>
</dbReference>
<keyword evidence="4" id="KW-0472">Membrane</keyword>
<protein>
    <submittedName>
        <fullName evidence="5">Pilin</fullName>
    </submittedName>
</protein>
<feature type="transmembrane region" description="Helical" evidence="4">
    <location>
        <begin position="7"/>
        <end position="29"/>
    </location>
</feature>
<dbReference type="Gene3D" id="3.30.700.10">
    <property type="entry name" value="Glycoprotein, Type 4 Pilin"/>
    <property type="match status" value="1"/>
</dbReference>
<evidence type="ECO:0000256" key="3">
    <source>
        <dbReference type="RuleBase" id="RU000389"/>
    </source>
</evidence>
<dbReference type="EMBL" id="JBGORX010000001">
    <property type="protein sequence ID" value="MFJ1268058.1"/>
    <property type="molecule type" value="Genomic_DNA"/>
</dbReference>
<dbReference type="Pfam" id="PF00114">
    <property type="entry name" value="Pilin"/>
    <property type="match status" value="1"/>
</dbReference>
<evidence type="ECO:0000313" key="5">
    <source>
        <dbReference type="EMBL" id="MFJ1268058.1"/>
    </source>
</evidence>
<evidence type="ECO:0000313" key="6">
    <source>
        <dbReference type="Proteomes" id="UP001615550"/>
    </source>
</evidence>
<keyword evidence="6" id="KW-1185">Reference proteome</keyword>
<dbReference type="InterPro" id="IPR012902">
    <property type="entry name" value="N_methyl_site"/>
</dbReference>
<gene>
    <name evidence="5" type="ORF">ACD661_05775</name>
</gene>
<reference evidence="5 6" key="1">
    <citation type="submission" date="2024-08" db="EMBL/GenBank/DDBJ databases">
        <title>Draft Genome Sequence of Legionella lytica strain DSB2004, Isolated From a Fire Sprinkler System.</title>
        <authorList>
            <person name="Everhart A.D."/>
            <person name="Kidane D.T."/>
            <person name="Farone A.L."/>
            <person name="Farone M.B."/>
        </authorList>
    </citation>
    <scope>NUCLEOTIDE SEQUENCE [LARGE SCALE GENOMIC DNA]</scope>
    <source>
        <strain evidence="5 6">DSB2004</strain>
    </source>
</reference>
<comment type="caution">
    <text evidence="5">The sequence shown here is derived from an EMBL/GenBank/DDBJ whole genome shotgun (WGS) entry which is preliminary data.</text>
</comment>
<comment type="similarity">
    <text evidence="1 3">Belongs to the N-Me-Phe pilin family.</text>
</comment>
<dbReference type="PROSITE" id="PS00409">
    <property type="entry name" value="PROKAR_NTER_METHYL"/>
    <property type="match status" value="1"/>
</dbReference>
<keyword evidence="2" id="KW-0488">Methylation</keyword>
<organism evidence="5 6">
    <name type="scientific">Legionella lytica</name>
    <dbReference type="NCBI Taxonomy" id="96232"/>
    <lineage>
        <taxon>Bacteria</taxon>
        <taxon>Pseudomonadati</taxon>
        <taxon>Pseudomonadota</taxon>
        <taxon>Gammaproteobacteria</taxon>
        <taxon>Legionellales</taxon>
        <taxon>Legionellaceae</taxon>
        <taxon>Legionella</taxon>
    </lineage>
</organism>
<dbReference type="InterPro" id="IPR001082">
    <property type="entry name" value="Pilin"/>
</dbReference>
<dbReference type="NCBIfam" id="TIGR02532">
    <property type="entry name" value="IV_pilin_GFxxxE"/>
    <property type="match status" value="1"/>
</dbReference>
<dbReference type="RefSeq" id="WP_400186881.1">
    <property type="nucleotide sequence ID" value="NZ_JBGORX010000001.1"/>
</dbReference>
<dbReference type="SUPFAM" id="SSF54523">
    <property type="entry name" value="Pili subunits"/>
    <property type="match status" value="1"/>
</dbReference>
<name>A0ABW8D5U0_9GAMM</name>
<dbReference type="PANTHER" id="PTHR30093:SF34">
    <property type="entry name" value="PREPILIN PEPTIDASE-DEPENDENT PROTEIN D"/>
    <property type="match status" value="1"/>
</dbReference>
<dbReference type="PANTHER" id="PTHR30093">
    <property type="entry name" value="GENERAL SECRETION PATHWAY PROTEIN G"/>
    <property type="match status" value="1"/>
</dbReference>
<dbReference type="Proteomes" id="UP001615550">
    <property type="component" value="Unassembled WGS sequence"/>
</dbReference>
<evidence type="ECO:0000256" key="4">
    <source>
        <dbReference type="SAM" id="Phobius"/>
    </source>
</evidence>
<evidence type="ECO:0000256" key="2">
    <source>
        <dbReference type="ARBA" id="ARBA00022481"/>
    </source>
</evidence>
<dbReference type="Pfam" id="PF07963">
    <property type="entry name" value="N_methyl"/>
    <property type="match status" value="1"/>
</dbReference>
<proteinExistence type="inferred from homology"/>